<evidence type="ECO:0000313" key="2">
    <source>
        <dbReference type="Proteomes" id="UP000030645"/>
    </source>
</evidence>
<proteinExistence type="predicted"/>
<reference evidence="2" key="1">
    <citation type="submission" date="2013-01" db="EMBL/GenBank/DDBJ databases">
        <title>Draft Genome Sequence of a Mulberry Tree, Morus notabilis C.K. Schneid.</title>
        <authorList>
            <person name="He N."/>
            <person name="Zhao S."/>
        </authorList>
    </citation>
    <scope>NUCLEOTIDE SEQUENCE</scope>
</reference>
<keyword evidence="2" id="KW-1185">Reference proteome</keyword>
<organism evidence="1 2">
    <name type="scientific">Morus notabilis</name>
    <dbReference type="NCBI Taxonomy" id="981085"/>
    <lineage>
        <taxon>Eukaryota</taxon>
        <taxon>Viridiplantae</taxon>
        <taxon>Streptophyta</taxon>
        <taxon>Embryophyta</taxon>
        <taxon>Tracheophyta</taxon>
        <taxon>Spermatophyta</taxon>
        <taxon>Magnoliopsida</taxon>
        <taxon>eudicotyledons</taxon>
        <taxon>Gunneridae</taxon>
        <taxon>Pentapetalae</taxon>
        <taxon>rosids</taxon>
        <taxon>fabids</taxon>
        <taxon>Rosales</taxon>
        <taxon>Moraceae</taxon>
        <taxon>Moreae</taxon>
        <taxon>Morus</taxon>
    </lineage>
</organism>
<name>W9S2J2_9ROSA</name>
<evidence type="ECO:0000313" key="1">
    <source>
        <dbReference type="EMBL" id="EXB84042.1"/>
    </source>
</evidence>
<accession>W9S2J2</accession>
<protein>
    <submittedName>
        <fullName evidence="1">Uncharacterized protein</fullName>
    </submittedName>
</protein>
<sequence>MATDRRPPFPSCSLSLSLASFTKPLGCRKWPPTSRSSPDDNLTHLRPFLYYSPSLFGSRGGGGRCGAGPCAEWRPLGRQISQMVEAVATLVVAGGLGLCDAGSRVWWRPLRRWISRGVWAVEAPNLMSGSYCNDVSPIFLSLLQSETLSNNCIESINQK</sequence>
<dbReference type="Proteomes" id="UP000030645">
    <property type="component" value="Unassembled WGS sequence"/>
</dbReference>
<dbReference type="EMBL" id="KE344890">
    <property type="protein sequence ID" value="EXB84042.1"/>
    <property type="molecule type" value="Genomic_DNA"/>
</dbReference>
<gene>
    <name evidence="1" type="ORF">L484_005806</name>
</gene>
<dbReference type="AlphaFoldDB" id="W9S2J2"/>